<evidence type="ECO:0000256" key="21">
    <source>
        <dbReference type="ARBA" id="ARBA00023274"/>
    </source>
</evidence>
<evidence type="ECO:0000256" key="8">
    <source>
        <dbReference type="ARBA" id="ARBA00022516"/>
    </source>
</evidence>
<dbReference type="EC" id="2.7.8.8" evidence="6"/>
<dbReference type="InterPro" id="IPR043130">
    <property type="entry name" value="CDP-OH_PTrfase_TM_dom"/>
</dbReference>
<keyword evidence="34" id="KW-1185">Reference proteome</keyword>
<dbReference type="FunFam" id="1.20.120.1760:FF:000022">
    <property type="entry name" value="CDP-diacylglycerol--serine O-phosphatidyltransferase"/>
    <property type="match status" value="1"/>
</dbReference>
<dbReference type="InterPro" id="IPR004533">
    <property type="entry name" value="CDP-diaglyc--ser_O-PTrfase"/>
</dbReference>
<feature type="region of interest" description="Disordered" evidence="31">
    <location>
        <begin position="1"/>
        <end position="37"/>
    </location>
</feature>
<evidence type="ECO:0000256" key="30">
    <source>
        <dbReference type="RuleBase" id="RU003750"/>
    </source>
</evidence>
<proteinExistence type="inferred from homology"/>
<evidence type="ECO:0000256" key="24">
    <source>
        <dbReference type="ARBA" id="ARBA00040068"/>
    </source>
</evidence>
<protein>
    <recommendedName>
        <fullName evidence="7">CDP-diacylglycerol--serine O-phosphatidyltransferase</fullName>
        <ecNumber evidence="6">2.7.8.8</ecNumber>
    </recommendedName>
    <alternativeName>
        <fullName evidence="24 29">H/ACA ribonucleoprotein complex subunit GAR1</fullName>
    </alternativeName>
    <alternativeName>
        <fullName evidence="22">Phosphatidylserine synthase</fullName>
    </alternativeName>
    <alternativeName>
        <fullName evidence="25">snoRNP protein GAR1</fullName>
    </alternativeName>
</protein>
<dbReference type="Gene3D" id="1.20.120.1760">
    <property type="match status" value="1"/>
</dbReference>
<accession>A0A0D2IZT3</accession>
<evidence type="ECO:0000256" key="5">
    <source>
        <dbReference type="ARBA" id="ARBA00010441"/>
    </source>
</evidence>
<dbReference type="SUPFAM" id="SSF50447">
    <property type="entry name" value="Translation proteins"/>
    <property type="match status" value="1"/>
</dbReference>
<feature type="transmembrane region" description="Helical" evidence="32">
    <location>
        <begin position="270"/>
        <end position="289"/>
    </location>
</feature>
<evidence type="ECO:0000256" key="18">
    <source>
        <dbReference type="ARBA" id="ARBA00023209"/>
    </source>
</evidence>
<dbReference type="EMBL" id="KN848063">
    <property type="protein sequence ID" value="KIY02602.1"/>
    <property type="molecule type" value="Genomic_DNA"/>
</dbReference>
<evidence type="ECO:0000256" key="25">
    <source>
        <dbReference type="ARBA" id="ARBA00042224"/>
    </source>
</evidence>
<evidence type="ECO:0000256" key="27">
    <source>
        <dbReference type="ARBA" id="ARBA00060701"/>
    </source>
</evidence>
<feature type="transmembrane region" description="Helical" evidence="32">
    <location>
        <begin position="401"/>
        <end position="425"/>
    </location>
</feature>
<evidence type="ECO:0000256" key="7">
    <source>
        <dbReference type="ARBA" id="ARBA00017171"/>
    </source>
</evidence>
<keyword evidence="13" id="KW-0256">Endoplasmic reticulum</keyword>
<dbReference type="GO" id="GO:0000454">
    <property type="term" value="P:snoRNA guided rRNA pseudouridine synthesis"/>
    <property type="evidence" value="ECO:0007669"/>
    <property type="project" value="TreeGrafter"/>
</dbReference>
<keyword evidence="20" id="KW-1208">Phospholipid metabolism</keyword>
<dbReference type="GO" id="GO:0005789">
    <property type="term" value="C:endoplasmic reticulum membrane"/>
    <property type="evidence" value="ECO:0007669"/>
    <property type="project" value="UniProtKB-SubCell"/>
</dbReference>
<evidence type="ECO:0000256" key="3">
    <source>
        <dbReference type="ARBA" id="ARBA00004604"/>
    </source>
</evidence>
<reference evidence="33 34" key="1">
    <citation type="submission" date="2015-01" db="EMBL/GenBank/DDBJ databases">
        <title>The Genome Sequence of Fonsecaea multimorphosa CBS 102226.</title>
        <authorList>
            <consortium name="The Broad Institute Genomics Platform"/>
            <person name="Cuomo C."/>
            <person name="de Hoog S."/>
            <person name="Gorbushina A."/>
            <person name="Stielow B."/>
            <person name="Teixiera M."/>
            <person name="Abouelleil A."/>
            <person name="Chapman S.B."/>
            <person name="Priest M."/>
            <person name="Young S.K."/>
            <person name="Wortman J."/>
            <person name="Nusbaum C."/>
            <person name="Birren B."/>
        </authorList>
    </citation>
    <scope>NUCLEOTIDE SEQUENCE [LARGE SCALE GENOMIC DNA]</scope>
    <source>
        <strain evidence="33 34">CBS 102226</strain>
    </source>
</reference>
<evidence type="ECO:0000256" key="29">
    <source>
        <dbReference type="ARBA" id="ARBA00067245"/>
    </source>
</evidence>
<evidence type="ECO:0000256" key="4">
    <source>
        <dbReference type="ARBA" id="ARBA00005189"/>
    </source>
</evidence>
<organism evidence="33 34">
    <name type="scientific">Fonsecaea multimorphosa CBS 102226</name>
    <dbReference type="NCBI Taxonomy" id="1442371"/>
    <lineage>
        <taxon>Eukaryota</taxon>
        <taxon>Fungi</taxon>
        <taxon>Dikarya</taxon>
        <taxon>Ascomycota</taxon>
        <taxon>Pezizomycotina</taxon>
        <taxon>Eurotiomycetes</taxon>
        <taxon>Chaetothyriomycetidae</taxon>
        <taxon>Chaetothyriales</taxon>
        <taxon>Herpotrichiellaceae</taxon>
        <taxon>Fonsecaea</taxon>
    </lineage>
</organism>
<evidence type="ECO:0000256" key="10">
    <source>
        <dbReference type="ARBA" id="ARBA00022552"/>
    </source>
</evidence>
<keyword evidence="11 30" id="KW-0808">Transferase</keyword>
<dbReference type="PROSITE" id="PS00379">
    <property type="entry name" value="CDP_ALCOHOL_P_TRANSF"/>
    <property type="match status" value="1"/>
</dbReference>
<dbReference type="GO" id="GO:0034513">
    <property type="term" value="F:box H/ACA snoRNA binding"/>
    <property type="evidence" value="ECO:0007669"/>
    <property type="project" value="TreeGrafter"/>
</dbReference>
<evidence type="ECO:0000256" key="32">
    <source>
        <dbReference type="SAM" id="Phobius"/>
    </source>
</evidence>
<dbReference type="InterPro" id="IPR038664">
    <property type="entry name" value="Gar1/Naf1_Cbf5-bd_sf"/>
</dbReference>
<dbReference type="PANTHER" id="PTHR23237:SF6">
    <property type="entry name" value="H_ACA RIBONUCLEOPROTEIN COMPLEX SUBUNIT 1"/>
    <property type="match status" value="1"/>
</dbReference>
<gene>
    <name evidence="33" type="ORF">Z520_01067</name>
</gene>
<keyword evidence="8" id="KW-0444">Lipid biosynthesis</keyword>
<evidence type="ECO:0000313" key="33">
    <source>
        <dbReference type="EMBL" id="KIY02602.1"/>
    </source>
</evidence>
<dbReference type="AlphaFoldDB" id="A0A0D2IZT3"/>
<dbReference type="Pfam" id="PF04410">
    <property type="entry name" value="Gar1"/>
    <property type="match status" value="1"/>
</dbReference>
<evidence type="ECO:0000256" key="19">
    <source>
        <dbReference type="ARBA" id="ARBA00023242"/>
    </source>
</evidence>
<feature type="transmembrane region" description="Helical" evidence="32">
    <location>
        <begin position="335"/>
        <end position="354"/>
    </location>
</feature>
<feature type="compositionally biased region" description="Gly residues" evidence="31">
    <location>
        <begin position="152"/>
        <end position="191"/>
    </location>
</feature>
<evidence type="ECO:0000256" key="26">
    <source>
        <dbReference type="ARBA" id="ARBA00053712"/>
    </source>
</evidence>
<keyword evidence="12 32" id="KW-0812">Transmembrane</keyword>
<dbReference type="GO" id="GO:0006659">
    <property type="term" value="P:phosphatidylserine biosynthetic process"/>
    <property type="evidence" value="ECO:0007669"/>
    <property type="project" value="UniProtKB-ARBA"/>
</dbReference>
<feature type="compositionally biased region" description="Gly residues" evidence="31">
    <location>
        <begin position="21"/>
        <end position="32"/>
    </location>
</feature>
<comment type="function">
    <text evidence="26">Non-catalytic component of the H/ACA small nucleolar ribonucleoprotein (H/ACA snoRNP), which catalyzes pseudouridylation of rRNA and is required for ribosome biogenesis. This involves the isomerization of uridine such that the ribose is subsequently attached to C5, instead of the normal N1. Pseudouridine ('psi') residues may serve to stabilize the conformation of rRNAs. The H/ACA snoRNP complex also mediates pseudouridylation of other types of RNAs. The H/ACA snoRNP complex mediates pseudouridylation at position 93 in U2 snRNA.</text>
</comment>
<evidence type="ECO:0000256" key="13">
    <source>
        <dbReference type="ARBA" id="ARBA00022824"/>
    </source>
</evidence>
<sequence length="436" mass="46682">MAFRGDARGRGGFRGGDRGRGSFGGRGGGRGGFQQQSFGPPAQVFEMGTFMHATEGEMVCESVNAKIPFFNAPIYLENKTSIGKVDEILGPINQVYFTIKPQEGIQATSFKKGDKFYIGGDKLLPLEKFLPKPKPPPGAAKVRKPAGERGGMRGGRGAGRGRGAPGRGAPRGRGSFGGGARGAPRGRGGAPGAMSRRAGLTNGGEKQTPAQPKDNAAQSKQAMLLSSDSGHFSLIRALHLADLITELNGFCGFMSILSSMRYCLADPSDLTNLWLAFGFMPFGLFFDFFDGKVARWREKSSLMGQELDSLADLVTFGVATAAAGFAMGFRTTVDQIFLAFYVLCGLTRLARFNVTVAMLPKDKTGKSKYFEGTPIPFACLLSLTMMTACTWFGWIHEDIPLGTIFSGTGLEFHPIGAIFLINGILMTSRTLHVPKP</sequence>
<evidence type="ECO:0000256" key="2">
    <source>
        <dbReference type="ARBA" id="ARBA00004477"/>
    </source>
</evidence>
<evidence type="ECO:0000313" key="34">
    <source>
        <dbReference type="Proteomes" id="UP000053411"/>
    </source>
</evidence>
<dbReference type="GO" id="GO:0031429">
    <property type="term" value="C:box H/ACA snoRNP complex"/>
    <property type="evidence" value="ECO:0007669"/>
    <property type="project" value="TreeGrafter"/>
</dbReference>
<feature type="compositionally biased region" description="Basic and acidic residues" evidence="31">
    <location>
        <begin position="1"/>
        <end position="20"/>
    </location>
</feature>
<evidence type="ECO:0000256" key="6">
    <source>
        <dbReference type="ARBA" id="ARBA00013174"/>
    </source>
</evidence>
<feature type="transmembrane region" description="Helical" evidence="32">
    <location>
        <begin position="310"/>
        <end position="329"/>
    </location>
</feature>
<evidence type="ECO:0000256" key="16">
    <source>
        <dbReference type="ARBA" id="ARBA00023098"/>
    </source>
</evidence>
<dbReference type="Proteomes" id="UP000053411">
    <property type="component" value="Unassembled WGS sequence"/>
</dbReference>
<comment type="similarity">
    <text evidence="5 30">Belongs to the CDP-alcohol phosphatidyltransferase class-I family.</text>
</comment>
<dbReference type="OrthoDB" id="448573at2759"/>
<comment type="pathway">
    <text evidence="4">Lipid metabolism.</text>
</comment>
<evidence type="ECO:0000256" key="9">
    <source>
        <dbReference type="ARBA" id="ARBA00022517"/>
    </source>
</evidence>
<evidence type="ECO:0000256" key="15">
    <source>
        <dbReference type="ARBA" id="ARBA00022989"/>
    </source>
</evidence>
<feature type="transmembrane region" description="Helical" evidence="32">
    <location>
        <begin position="375"/>
        <end position="395"/>
    </location>
</feature>
<dbReference type="Gene3D" id="2.40.10.230">
    <property type="entry name" value="Probable tRNA pseudouridine synthase domain"/>
    <property type="match status" value="1"/>
</dbReference>
<dbReference type="GO" id="GO:0003882">
    <property type="term" value="F:CDP-diacylglycerol-serine O-phosphatidyltransferase activity"/>
    <property type="evidence" value="ECO:0007669"/>
    <property type="project" value="UniProtKB-EC"/>
</dbReference>
<dbReference type="InterPro" id="IPR007504">
    <property type="entry name" value="H/ACA_rnp_Gar1/Naf1"/>
</dbReference>
<evidence type="ECO:0000256" key="20">
    <source>
        <dbReference type="ARBA" id="ARBA00023264"/>
    </source>
</evidence>
<keyword evidence="14" id="KW-0694">RNA-binding</keyword>
<keyword evidence="17 32" id="KW-0472">Membrane</keyword>
<evidence type="ECO:0000256" key="31">
    <source>
        <dbReference type="SAM" id="MobiDB-lite"/>
    </source>
</evidence>
<dbReference type="Pfam" id="PF01066">
    <property type="entry name" value="CDP-OH_P_transf"/>
    <property type="match status" value="1"/>
</dbReference>
<keyword evidence="18" id="KW-0594">Phospholipid biosynthesis</keyword>
<evidence type="ECO:0000256" key="28">
    <source>
        <dbReference type="ARBA" id="ARBA00062786"/>
    </source>
</evidence>
<keyword evidence="16" id="KW-0443">Lipid metabolism</keyword>
<feature type="compositionally biased region" description="Polar residues" evidence="31">
    <location>
        <begin position="204"/>
        <end position="221"/>
    </location>
</feature>
<comment type="subunit">
    <text evidence="28">Component of the small nucleolar ribonucleoprotein particles containing H/ACA-type snoRNAs (H/ACA snoRNPs).</text>
</comment>
<evidence type="ECO:0000256" key="1">
    <source>
        <dbReference type="ARBA" id="ARBA00000287"/>
    </source>
</evidence>
<comment type="catalytic activity">
    <reaction evidence="1">
        <text>a CDP-1,2-diacyl-sn-glycerol + L-serine = a 1,2-diacyl-sn-glycero-3-phospho-L-serine + CMP + H(+)</text>
        <dbReference type="Rhea" id="RHEA:16913"/>
        <dbReference type="ChEBI" id="CHEBI:15378"/>
        <dbReference type="ChEBI" id="CHEBI:33384"/>
        <dbReference type="ChEBI" id="CHEBI:57262"/>
        <dbReference type="ChEBI" id="CHEBI:58332"/>
        <dbReference type="ChEBI" id="CHEBI:60377"/>
        <dbReference type="EC" id="2.7.8.8"/>
    </reaction>
</comment>
<feature type="region of interest" description="Disordered" evidence="31">
    <location>
        <begin position="128"/>
        <end position="221"/>
    </location>
</feature>
<keyword evidence="21 33" id="KW-0687">Ribonucleoprotein</keyword>
<name>A0A0D2IZT3_9EURO</name>
<dbReference type="GeneID" id="27706813"/>
<dbReference type="InterPro" id="IPR000462">
    <property type="entry name" value="CDP-OH_P_trans"/>
</dbReference>
<comment type="pathway">
    <text evidence="27">Phospholipid metabolism; phosphatidylethanolamine biosynthesis; phosphatidylethanolamine from CDP-diacylglycerol: step 1/2.</text>
</comment>
<dbReference type="NCBIfam" id="TIGR00473">
    <property type="entry name" value="pssA"/>
    <property type="match status" value="1"/>
</dbReference>
<dbReference type="InterPro" id="IPR048254">
    <property type="entry name" value="CDP_ALCOHOL_P_TRANSF_CS"/>
</dbReference>
<dbReference type="STRING" id="1442371.A0A0D2IZT3"/>
<evidence type="ECO:0000256" key="22">
    <source>
        <dbReference type="ARBA" id="ARBA00032361"/>
    </source>
</evidence>
<dbReference type="FunFam" id="2.40.10.230:FF:000001">
    <property type="entry name" value="H/ACA ribonucleoprotein complex subunit"/>
    <property type="match status" value="1"/>
</dbReference>
<dbReference type="VEuPathDB" id="FungiDB:Z520_01067"/>
<evidence type="ECO:0000256" key="14">
    <source>
        <dbReference type="ARBA" id="ARBA00022884"/>
    </source>
</evidence>
<keyword evidence="19" id="KW-0539">Nucleus</keyword>
<evidence type="ECO:0000256" key="11">
    <source>
        <dbReference type="ARBA" id="ARBA00022679"/>
    </source>
</evidence>
<keyword evidence="15 32" id="KW-1133">Transmembrane helix</keyword>
<keyword evidence="10" id="KW-0698">rRNA processing</keyword>
<comment type="similarity">
    <text evidence="23">Belongs to the GAR1 family.</text>
</comment>
<dbReference type="InterPro" id="IPR009000">
    <property type="entry name" value="Transl_B-barrel_sf"/>
</dbReference>
<comment type="subcellular location">
    <subcellularLocation>
        <location evidence="2">Endoplasmic reticulum membrane</location>
        <topology evidence="2">Multi-pass membrane protein</topology>
    </subcellularLocation>
    <subcellularLocation>
        <location evidence="3">Nucleus</location>
        <location evidence="3">Nucleolus</location>
    </subcellularLocation>
</comment>
<evidence type="ECO:0000256" key="23">
    <source>
        <dbReference type="ARBA" id="ARBA00038293"/>
    </source>
</evidence>
<evidence type="ECO:0000256" key="12">
    <source>
        <dbReference type="ARBA" id="ARBA00022692"/>
    </source>
</evidence>
<dbReference type="PANTHER" id="PTHR23237">
    <property type="entry name" value="NUCLEOLAR PROTEIN FAMILY A MEMBER 1 SNORNP PROTEIN GAR1"/>
    <property type="match status" value="1"/>
</dbReference>
<evidence type="ECO:0000256" key="17">
    <source>
        <dbReference type="ARBA" id="ARBA00023136"/>
    </source>
</evidence>
<keyword evidence="9" id="KW-0690">Ribosome biogenesis</keyword>
<dbReference type="RefSeq" id="XP_016636724.1">
    <property type="nucleotide sequence ID" value="XM_016771585.1"/>
</dbReference>